<feature type="region of interest" description="Disordered" evidence="8">
    <location>
        <begin position="28"/>
        <end position="64"/>
    </location>
</feature>
<evidence type="ECO:0000256" key="7">
    <source>
        <dbReference type="PROSITE-ProRule" id="PRU01373"/>
    </source>
</evidence>
<keyword evidence="11" id="KW-1185">Reference proteome</keyword>
<sequence length="428" mass="44196">MDRRKLLVAGGVGVVVIGGVAASIAATGSASGSPAASGTGGAGAAGATKAGKGSASASPAVPLPTITTVPVNGATGVDPSKPVTVRVLGGTIESVSLSGQQQTSGTLSTDGSSWTSDNVLGVDSGYSLTVVAKNSAGKTATSNVSFHTLAPSATFGVESVVPPRGSTVGVGQPIRVTFSNYVPTEYQAALEKACVVTSTPAVKGAWYWVSNGSEGAVVDWRPETYWPVDTKVSIAFNLNGVRLGSHQFGVEDYASHDFTISSRDLRLIVDKDAFKATCYENGTVIRTFPIDTGQTTRETFVTYTGTMAVLGKGNPVEMKGNYGGGDVYDDFVNWATQITWSGTYVHAAPWDPDIGSANDDSHGCVHCRTADAEWFYNKVIDGDVVTINGSRTRTVAVDNGICTFTLDWATLVKGSAYGPTLNGKPVPA</sequence>
<dbReference type="PANTHER" id="PTHR30582:SF2">
    <property type="entry name" value="L,D-TRANSPEPTIDASE YCIB-RELATED"/>
    <property type="match status" value="1"/>
</dbReference>
<feature type="active site" description="Nucleophile" evidence="7">
    <location>
        <position position="364"/>
    </location>
</feature>
<dbReference type="Gene3D" id="2.60.40.3710">
    <property type="match status" value="1"/>
</dbReference>
<evidence type="ECO:0000256" key="3">
    <source>
        <dbReference type="ARBA" id="ARBA00022960"/>
    </source>
</evidence>
<feature type="compositionally biased region" description="Low complexity" evidence="8">
    <location>
        <begin position="28"/>
        <end position="37"/>
    </location>
</feature>
<dbReference type="PANTHER" id="PTHR30582">
    <property type="entry name" value="L,D-TRANSPEPTIDASE"/>
    <property type="match status" value="1"/>
</dbReference>
<evidence type="ECO:0000313" key="11">
    <source>
        <dbReference type="Proteomes" id="UP000676325"/>
    </source>
</evidence>
<keyword evidence="5" id="KW-0012">Acyltransferase</keyword>
<reference evidence="10" key="1">
    <citation type="submission" date="2021-04" db="EMBL/GenBank/DDBJ databases">
        <title>Genome based classification of Actinospica acidithermotolerans sp. nov., an actinobacterium isolated from an Indonesian hot spring.</title>
        <authorList>
            <person name="Kusuma A.B."/>
            <person name="Putra K.E."/>
            <person name="Nafisah S."/>
            <person name="Loh J."/>
            <person name="Nouioui I."/>
            <person name="Goodfellow M."/>
        </authorList>
    </citation>
    <scope>NUCLEOTIDE SEQUENCE</scope>
    <source>
        <strain evidence="10">MGRD01-02</strain>
    </source>
</reference>
<dbReference type="Pfam" id="PF17964">
    <property type="entry name" value="Big_10"/>
    <property type="match status" value="1"/>
</dbReference>
<dbReference type="InterPro" id="IPR050979">
    <property type="entry name" value="LD-transpeptidase"/>
</dbReference>
<organism evidence="10 11">
    <name type="scientific">Actinospica acidithermotolerans</name>
    <dbReference type="NCBI Taxonomy" id="2828514"/>
    <lineage>
        <taxon>Bacteria</taxon>
        <taxon>Bacillati</taxon>
        <taxon>Actinomycetota</taxon>
        <taxon>Actinomycetes</taxon>
        <taxon>Catenulisporales</taxon>
        <taxon>Actinospicaceae</taxon>
        <taxon>Actinospica</taxon>
    </lineage>
</organism>
<dbReference type="Pfam" id="PF03734">
    <property type="entry name" value="YkuD"/>
    <property type="match status" value="1"/>
</dbReference>
<dbReference type="EMBL" id="JAGSOH010000018">
    <property type="protein sequence ID" value="MBR7826528.1"/>
    <property type="molecule type" value="Genomic_DNA"/>
</dbReference>
<dbReference type="RefSeq" id="WP_212517674.1">
    <property type="nucleotide sequence ID" value="NZ_JAGSOH010000018.1"/>
</dbReference>
<dbReference type="PROSITE" id="PS52029">
    <property type="entry name" value="LD_TPASE"/>
    <property type="match status" value="1"/>
</dbReference>
<dbReference type="SUPFAM" id="SSF141523">
    <property type="entry name" value="L,D-transpeptidase catalytic domain-like"/>
    <property type="match status" value="1"/>
</dbReference>
<dbReference type="Gene3D" id="2.60.40.3780">
    <property type="match status" value="1"/>
</dbReference>
<gene>
    <name evidence="10" type="ORF">KDK95_09455</name>
</gene>
<feature type="compositionally biased region" description="Low complexity" evidence="8">
    <location>
        <begin position="45"/>
        <end position="60"/>
    </location>
</feature>
<feature type="domain" description="L,D-TPase catalytic" evidence="9">
    <location>
        <begin position="265"/>
        <end position="388"/>
    </location>
</feature>
<proteinExistence type="predicted"/>
<dbReference type="InterPro" id="IPR038063">
    <property type="entry name" value="Transpep_catalytic_dom"/>
</dbReference>
<keyword evidence="6 7" id="KW-0961">Cell wall biogenesis/degradation</keyword>
<comment type="pathway">
    <text evidence="1 7">Cell wall biogenesis; peptidoglycan biosynthesis.</text>
</comment>
<evidence type="ECO:0000256" key="4">
    <source>
        <dbReference type="ARBA" id="ARBA00022984"/>
    </source>
</evidence>
<dbReference type="GO" id="GO:0008360">
    <property type="term" value="P:regulation of cell shape"/>
    <property type="evidence" value="ECO:0007669"/>
    <property type="project" value="UniProtKB-UniRule"/>
</dbReference>
<accession>A0A941IIV6</accession>
<dbReference type="InterPro" id="IPR041280">
    <property type="entry name" value="Big_10"/>
</dbReference>
<dbReference type="GO" id="GO:0018104">
    <property type="term" value="P:peptidoglycan-protein cross-linking"/>
    <property type="evidence" value="ECO:0007669"/>
    <property type="project" value="TreeGrafter"/>
</dbReference>
<evidence type="ECO:0000256" key="1">
    <source>
        <dbReference type="ARBA" id="ARBA00004752"/>
    </source>
</evidence>
<evidence type="ECO:0000256" key="2">
    <source>
        <dbReference type="ARBA" id="ARBA00022679"/>
    </source>
</evidence>
<dbReference type="Gene3D" id="2.40.440.10">
    <property type="entry name" value="L,D-transpeptidase catalytic domain-like"/>
    <property type="match status" value="1"/>
</dbReference>
<dbReference type="InterPro" id="IPR005490">
    <property type="entry name" value="LD_TPept_cat_dom"/>
</dbReference>
<dbReference type="AlphaFoldDB" id="A0A941IIV6"/>
<dbReference type="GO" id="GO:0071555">
    <property type="term" value="P:cell wall organization"/>
    <property type="evidence" value="ECO:0007669"/>
    <property type="project" value="UniProtKB-UniRule"/>
</dbReference>
<dbReference type="GO" id="GO:0071972">
    <property type="term" value="F:peptidoglycan L,D-transpeptidase activity"/>
    <property type="evidence" value="ECO:0007669"/>
    <property type="project" value="TreeGrafter"/>
</dbReference>
<protein>
    <submittedName>
        <fullName evidence="10">L,D-transpeptidase family protein</fullName>
    </submittedName>
</protein>
<evidence type="ECO:0000256" key="8">
    <source>
        <dbReference type="SAM" id="MobiDB-lite"/>
    </source>
</evidence>
<keyword evidence="4 7" id="KW-0573">Peptidoglycan synthesis</keyword>
<keyword evidence="2" id="KW-0808">Transferase</keyword>
<evidence type="ECO:0000256" key="6">
    <source>
        <dbReference type="ARBA" id="ARBA00023316"/>
    </source>
</evidence>
<dbReference type="Proteomes" id="UP000676325">
    <property type="component" value="Unassembled WGS sequence"/>
</dbReference>
<name>A0A941IIV6_9ACTN</name>
<dbReference type="GO" id="GO:0016746">
    <property type="term" value="F:acyltransferase activity"/>
    <property type="evidence" value="ECO:0007669"/>
    <property type="project" value="UniProtKB-KW"/>
</dbReference>
<dbReference type="CDD" id="cd16913">
    <property type="entry name" value="YkuD_like"/>
    <property type="match status" value="1"/>
</dbReference>
<evidence type="ECO:0000256" key="5">
    <source>
        <dbReference type="ARBA" id="ARBA00023315"/>
    </source>
</evidence>
<comment type="caution">
    <text evidence="10">The sequence shown here is derived from an EMBL/GenBank/DDBJ whole genome shotgun (WGS) entry which is preliminary data.</text>
</comment>
<keyword evidence="3 7" id="KW-0133">Cell shape</keyword>
<evidence type="ECO:0000313" key="10">
    <source>
        <dbReference type="EMBL" id="MBR7826528.1"/>
    </source>
</evidence>
<evidence type="ECO:0000259" key="9">
    <source>
        <dbReference type="PROSITE" id="PS52029"/>
    </source>
</evidence>
<dbReference type="GO" id="GO:0005576">
    <property type="term" value="C:extracellular region"/>
    <property type="evidence" value="ECO:0007669"/>
    <property type="project" value="TreeGrafter"/>
</dbReference>
<feature type="active site" description="Proton donor/acceptor" evidence="7">
    <location>
        <position position="346"/>
    </location>
</feature>